<proteinExistence type="predicted"/>
<evidence type="ECO:0000313" key="1">
    <source>
        <dbReference type="EMBL" id="CAL8114496.1"/>
    </source>
</evidence>
<evidence type="ECO:0000313" key="2">
    <source>
        <dbReference type="Proteomes" id="UP001642540"/>
    </source>
</evidence>
<dbReference type="EMBL" id="CAXLJM020000050">
    <property type="protein sequence ID" value="CAL8114496.1"/>
    <property type="molecule type" value="Genomic_DNA"/>
</dbReference>
<dbReference type="Proteomes" id="UP001642540">
    <property type="component" value="Unassembled WGS sequence"/>
</dbReference>
<gene>
    <name evidence="1" type="ORF">ODALV1_LOCUS16491</name>
</gene>
<name>A0ABP1QXU4_9HEXA</name>
<protein>
    <submittedName>
        <fullName evidence="1">Uncharacterized protein</fullName>
    </submittedName>
</protein>
<reference evidence="1 2" key="1">
    <citation type="submission" date="2024-08" db="EMBL/GenBank/DDBJ databases">
        <authorList>
            <person name="Cucini C."/>
            <person name="Frati F."/>
        </authorList>
    </citation>
    <scope>NUCLEOTIDE SEQUENCE [LARGE SCALE GENOMIC DNA]</scope>
</reference>
<sequence>MDNQTARKEIIISQIEMERKKLNDRFAYIDRESRRLSNKATQVKTSLKLFEKLEHLWKSIENPECFTHDSAARTNFTSIQATITGIKQYQSYFDYKIEGVQQGWVIIQNLLFD</sequence>
<organism evidence="1 2">
    <name type="scientific">Orchesella dallaii</name>
    <dbReference type="NCBI Taxonomy" id="48710"/>
    <lineage>
        <taxon>Eukaryota</taxon>
        <taxon>Metazoa</taxon>
        <taxon>Ecdysozoa</taxon>
        <taxon>Arthropoda</taxon>
        <taxon>Hexapoda</taxon>
        <taxon>Collembola</taxon>
        <taxon>Entomobryomorpha</taxon>
        <taxon>Entomobryoidea</taxon>
        <taxon>Orchesellidae</taxon>
        <taxon>Orchesellinae</taxon>
        <taxon>Orchesella</taxon>
    </lineage>
</organism>
<comment type="caution">
    <text evidence="1">The sequence shown here is derived from an EMBL/GenBank/DDBJ whole genome shotgun (WGS) entry which is preliminary data.</text>
</comment>
<accession>A0ABP1QXU4</accession>
<keyword evidence="2" id="KW-1185">Reference proteome</keyword>